<feature type="domain" description="SPK" evidence="2">
    <location>
        <begin position="99"/>
        <end position="209"/>
    </location>
</feature>
<dbReference type="PANTHER" id="PTHR23362">
    <property type="entry name" value="L-PLASTIN-RELATED"/>
    <property type="match status" value="1"/>
</dbReference>
<accession>G0PA22</accession>
<dbReference type="HOGENOM" id="CLU_513121_0_0_1"/>
<gene>
    <name evidence="3" type="ORF">CAEBREN_01155</name>
</gene>
<dbReference type="AlphaFoldDB" id="G0PA22"/>
<dbReference type="InterPro" id="IPR006570">
    <property type="entry name" value="SPK_dom"/>
</dbReference>
<evidence type="ECO:0000256" key="1">
    <source>
        <dbReference type="SAM" id="MobiDB-lite"/>
    </source>
</evidence>
<dbReference type="EMBL" id="GL380164">
    <property type="protein sequence ID" value="EGT48825.1"/>
    <property type="molecule type" value="Genomic_DNA"/>
</dbReference>
<proteinExistence type="predicted"/>
<dbReference type="Pfam" id="PF04435">
    <property type="entry name" value="SPK"/>
    <property type="match status" value="1"/>
</dbReference>
<evidence type="ECO:0000259" key="2">
    <source>
        <dbReference type="SMART" id="SM00583"/>
    </source>
</evidence>
<dbReference type="InterPro" id="IPR053315">
    <property type="entry name" value="Peptidase_C14A"/>
</dbReference>
<reference evidence="4" key="1">
    <citation type="submission" date="2011-07" db="EMBL/GenBank/DDBJ databases">
        <authorList>
            <consortium name="Caenorhabditis brenneri Sequencing and Analysis Consortium"/>
            <person name="Wilson R.K."/>
        </authorList>
    </citation>
    <scope>NUCLEOTIDE SEQUENCE [LARGE SCALE GENOMIC DNA]</scope>
    <source>
        <strain evidence="4">PB2801</strain>
    </source>
</reference>
<dbReference type="InParanoid" id="G0PA22"/>
<feature type="compositionally biased region" description="Low complexity" evidence="1">
    <location>
        <begin position="223"/>
        <end position="241"/>
    </location>
</feature>
<keyword evidence="4" id="KW-1185">Reference proteome</keyword>
<name>G0PA22_CAEBE</name>
<feature type="compositionally biased region" description="Pro residues" evidence="1">
    <location>
        <begin position="242"/>
        <end position="288"/>
    </location>
</feature>
<protein>
    <recommendedName>
        <fullName evidence="2">SPK domain-containing protein</fullName>
    </recommendedName>
</protein>
<feature type="region of interest" description="Disordered" evidence="1">
    <location>
        <begin position="222"/>
        <end position="317"/>
    </location>
</feature>
<organism evidence="4">
    <name type="scientific">Caenorhabditis brenneri</name>
    <name type="common">Nematode worm</name>
    <dbReference type="NCBI Taxonomy" id="135651"/>
    <lineage>
        <taxon>Eukaryota</taxon>
        <taxon>Metazoa</taxon>
        <taxon>Ecdysozoa</taxon>
        <taxon>Nematoda</taxon>
        <taxon>Chromadorea</taxon>
        <taxon>Rhabditida</taxon>
        <taxon>Rhabditina</taxon>
        <taxon>Rhabditomorpha</taxon>
        <taxon>Rhabditoidea</taxon>
        <taxon>Rhabditidae</taxon>
        <taxon>Peloderinae</taxon>
        <taxon>Caenorhabditis</taxon>
    </lineage>
</organism>
<dbReference type="Proteomes" id="UP000008068">
    <property type="component" value="Unassembled WGS sequence"/>
</dbReference>
<dbReference type="SMART" id="SM00583">
    <property type="entry name" value="SPK"/>
    <property type="match status" value="1"/>
</dbReference>
<evidence type="ECO:0000313" key="3">
    <source>
        <dbReference type="EMBL" id="EGT48825.1"/>
    </source>
</evidence>
<dbReference type="eggNOG" id="ENOG502QQKC">
    <property type="taxonomic scope" value="Eukaryota"/>
</dbReference>
<dbReference type="PANTHER" id="PTHR23362:SF8">
    <property type="entry name" value="SPK DOMAIN-CONTAINING PROTEIN"/>
    <property type="match status" value="1"/>
</dbReference>
<evidence type="ECO:0000313" key="4">
    <source>
        <dbReference type="Proteomes" id="UP000008068"/>
    </source>
</evidence>
<feature type="compositionally biased region" description="Acidic residues" evidence="1">
    <location>
        <begin position="298"/>
        <end position="310"/>
    </location>
</feature>
<sequence>MTEKWYKEDKDAVRLMEFIAAKVEDRETRGSTHQLAKDYKQEYRLKGTIVSYKNKLKREAIVEVDIKNHITTYQSFDGSLNLSIRKTRQSAAPVILTDPDHMMLQLLGEMARDATDPLVDDKFIEEFSSRTNDRDNLRRLRERYEAVKKSISKSNAYDNKMKARMVFASNASVDRPFLIELQKEATVLVDEQGKIIEYKSNDGAVTLRNMELLRLRNQKIQVARAAHQPPQKPPQKSSQQPPQQPPQRPAQQPPQQPPQRPAQQPPQPPPQQPAQEPPQPPPQKPAQHPPVTLKQEPEPEIEIPPDEDDPAPAPDVPMNEQALYLIQDEAAAAAAANAPGPAPPVEQNNNAETAATRPVCLALVKHEPQTTDPTQPNFEVAREFIANYQTIIAACSPGFAQAREVLKWLNYFILDLNCPLLADLKEKVEAAIRACGVASRPIAIDGVLTCLGTVFLVIVKTVSTQQPIPEDHVQINKFLLHIPRAFQYFQWSQAAYSFRQTFERVNQDLGQLSFPKQSSRSVLETVLTLAS</sequence>